<dbReference type="Proteomes" id="UP000682202">
    <property type="component" value="Chromosome"/>
</dbReference>
<dbReference type="AlphaFoldDB" id="A0A975JZB7"/>
<dbReference type="InterPro" id="IPR027417">
    <property type="entry name" value="P-loop_NTPase"/>
</dbReference>
<feature type="domain" description="Endonuclease GajA/Old nuclease/RecF-like AAA" evidence="2">
    <location>
        <begin position="1"/>
        <end position="59"/>
    </location>
</feature>
<feature type="coiled-coil region" evidence="1">
    <location>
        <begin position="639"/>
        <end position="699"/>
    </location>
</feature>
<dbReference type="KEGG" id="mspg:F6B93_16580"/>
<evidence type="ECO:0000259" key="2">
    <source>
        <dbReference type="Pfam" id="PF13175"/>
    </source>
</evidence>
<organism evidence="3 4">
    <name type="scientific">Mycobacterium spongiae</name>
    <dbReference type="NCBI Taxonomy" id="886343"/>
    <lineage>
        <taxon>Bacteria</taxon>
        <taxon>Bacillati</taxon>
        <taxon>Actinomycetota</taxon>
        <taxon>Actinomycetes</taxon>
        <taxon>Mycobacteriales</taxon>
        <taxon>Mycobacteriaceae</taxon>
        <taxon>Mycobacterium</taxon>
    </lineage>
</organism>
<accession>A0A975JZB7</accession>
<keyword evidence="4" id="KW-1185">Reference proteome</keyword>
<dbReference type="PANTHER" id="PTHR41259:SF1">
    <property type="entry name" value="DOUBLE-STRAND BREAK REPAIR RAD50 ATPASE, PUTATIVE-RELATED"/>
    <property type="match status" value="1"/>
</dbReference>
<sequence length="882" mass="93962">MKLHRLVLANYRGIAHREIEFPDHGVVVVCGANEIGKSSMIEALDLLLEFKDRSTKKEVRRVKPTNADVGSEITAEISSGPYRFVYRKRFHKKCETALTLLAPRREQLTGDEAHERVRAMLAETLDTELWHAQRVLQAASTAAVDLSGCDALSRALDIAAADSGADAALSGTEPVLIERIEAEYARYFTPTGRPTGEWSAAISRLAGAEAAAAECAAAVAEVDDRAGRHAALTHRVAELARQRQASGPRLEAARAAAEQLAALTDEAREANLIATAAAATAAASAGVHAARLGLLTEIDTRTATVAGLEAEAAEAADELTTASAAAEACDSALENATRTLTTGQLRVESARRALDHLLDREEADRLRGRLAKVDEIRHERDRVCASLSAVTVDTEVMGRIDDAAAAVDRIAAQLASISTAVEFTSVADIELSAGERRVSLAAGQSWSVTATGPTEVDVPGVLTVRVTPGATALDVQAKYAAAQETLAQALVAGDVADLGAARAEDLRRRELESSRDKLTATLSGLCGDDQVDQLRERLAQLLAGQPGEPDVLTTDGCFDSKAARAELEAAEAARATAAAEHESRRLIAGAAADRCTEASTGLTVLRNNAATQRGELDVATARLARERALVRDEELACAADADMRAQQAAERRLAELNEALAATAPDAVTVELAEAAEATESLEERHRDASRALREISIELAVFGSEGRKGKLDVAETEREHAVDEHARVGRRARAAQLLRSVMTRHRDTTRLRYVAPYRAELQRLGRPVFGPTFEVEVGSDLRINSRTLNETTVPYESLSGGAKEQLGILARLAGAALVAQEDTVPVVVDDALGFTDPDRLAKMGQVLDTVGGQGQVIVLTCSPDRYQGVKGARRIDLHAVH</sequence>
<gene>
    <name evidence="3" type="ORF">F6B93_16580</name>
</gene>
<evidence type="ECO:0000313" key="4">
    <source>
        <dbReference type="Proteomes" id="UP000682202"/>
    </source>
</evidence>
<dbReference type="Pfam" id="PF13175">
    <property type="entry name" value="AAA_15"/>
    <property type="match status" value="1"/>
</dbReference>
<reference evidence="3" key="1">
    <citation type="submission" date="2019-12" db="EMBL/GenBank/DDBJ databases">
        <title>Mycobacterium spongiae sp. nov.</title>
        <authorList>
            <person name="Stinear T."/>
        </authorList>
    </citation>
    <scope>NUCLEOTIDE SEQUENCE</scope>
    <source>
        <strain evidence="3">FSD4b-SM</strain>
    </source>
</reference>
<dbReference type="InterPro" id="IPR041685">
    <property type="entry name" value="AAA_GajA/Old/RecF-like"/>
</dbReference>
<dbReference type="Gene3D" id="3.40.50.300">
    <property type="entry name" value="P-loop containing nucleotide triphosphate hydrolases"/>
    <property type="match status" value="2"/>
</dbReference>
<protein>
    <submittedName>
        <fullName evidence="3">AAA family ATPase</fullName>
    </submittedName>
</protein>
<dbReference type="PANTHER" id="PTHR41259">
    <property type="entry name" value="DOUBLE-STRAND BREAK REPAIR RAD50 ATPASE, PUTATIVE-RELATED"/>
    <property type="match status" value="1"/>
</dbReference>
<evidence type="ECO:0000313" key="3">
    <source>
        <dbReference type="EMBL" id="QUR68481.1"/>
    </source>
</evidence>
<dbReference type="SUPFAM" id="SSF52540">
    <property type="entry name" value="P-loop containing nucleoside triphosphate hydrolases"/>
    <property type="match status" value="1"/>
</dbReference>
<keyword evidence="1" id="KW-0175">Coiled coil</keyword>
<dbReference type="EMBL" id="CP046600">
    <property type="protein sequence ID" value="QUR68481.1"/>
    <property type="molecule type" value="Genomic_DNA"/>
</dbReference>
<dbReference type="RefSeq" id="WP_211696052.1">
    <property type="nucleotide sequence ID" value="NZ_CP046600.1"/>
</dbReference>
<name>A0A975JZB7_9MYCO</name>
<evidence type="ECO:0000256" key="1">
    <source>
        <dbReference type="SAM" id="Coils"/>
    </source>
</evidence>
<proteinExistence type="predicted"/>